<feature type="transmembrane region" description="Helical" evidence="4">
    <location>
        <begin position="73"/>
        <end position="92"/>
    </location>
</feature>
<dbReference type="RefSeq" id="WP_053232151.1">
    <property type="nucleotide sequence ID" value="NZ_CP011125.1"/>
</dbReference>
<dbReference type="STRING" id="927083.DB32_002003"/>
<reference evidence="6 7" key="1">
    <citation type="submission" date="2015-03" db="EMBL/GenBank/DDBJ databases">
        <title>Genome assembly of Sandaracinus amylolyticus DSM 53668.</title>
        <authorList>
            <person name="Sharma G."/>
            <person name="Subramanian S."/>
        </authorList>
    </citation>
    <scope>NUCLEOTIDE SEQUENCE [LARGE SCALE GENOMIC DNA]</scope>
    <source>
        <strain evidence="6 7">DSM 53668</strain>
    </source>
</reference>
<evidence type="ECO:0000313" key="7">
    <source>
        <dbReference type="Proteomes" id="UP000034883"/>
    </source>
</evidence>
<proteinExistence type="predicted"/>
<dbReference type="InterPro" id="IPR052714">
    <property type="entry name" value="MFS_Exporter"/>
</dbReference>
<keyword evidence="2 4" id="KW-1133">Transmembrane helix</keyword>
<evidence type="ECO:0000256" key="1">
    <source>
        <dbReference type="ARBA" id="ARBA00022692"/>
    </source>
</evidence>
<feature type="domain" description="Major facilitator superfamily (MFS) profile" evidence="5">
    <location>
        <begin position="1"/>
        <end position="388"/>
    </location>
</feature>
<dbReference type="InterPro" id="IPR036259">
    <property type="entry name" value="MFS_trans_sf"/>
</dbReference>
<dbReference type="KEGG" id="samy:DB32_002003"/>
<feature type="transmembrane region" description="Helical" evidence="4">
    <location>
        <begin position="216"/>
        <end position="239"/>
    </location>
</feature>
<dbReference type="PROSITE" id="PS50850">
    <property type="entry name" value="MFS"/>
    <property type="match status" value="1"/>
</dbReference>
<dbReference type="InterPro" id="IPR011701">
    <property type="entry name" value="MFS"/>
</dbReference>
<feature type="transmembrane region" description="Helical" evidence="4">
    <location>
        <begin position="245"/>
        <end position="264"/>
    </location>
</feature>
<dbReference type="Pfam" id="PF07690">
    <property type="entry name" value="MFS_1"/>
    <property type="match status" value="1"/>
</dbReference>
<dbReference type="Proteomes" id="UP000034883">
    <property type="component" value="Chromosome"/>
</dbReference>
<dbReference type="PANTHER" id="PTHR23531:SF1">
    <property type="entry name" value="QUINOLENE RESISTANCE PROTEIN NORA"/>
    <property type="match status" value="1"/>
</dbReference>
<feature type="transmembrane region" description="Helical" evidence="4">
    <location>
        <begin position="131"/>
        <end position="152"/>
    </location>
</feature>
<evidence type="ECO:0000256" key="2">
    <source>
        <dbReference type="ARBA" id="ARBA00022989"/>
    </source>
</evidence>
<dbReference type="GO" id="GO:0022857">
    <property type="term" value="F:transmembrane transporter activity"/>
    <property type="evidence" value="ECO:0007669"/>
    <property type="project" value="InterPro"/>
</dbReference>
<feature type="transmembrane region" description="Helical" evidence="4">
    <location>
        <begin position="335"/>
        <end position="356"/>
    </location>
</feature>
<dbReference type="SUPFAM" id="SSF103473">
    <property type="entry name" value="MFS general substrate transporter"/>
    <property type="match status" value="1"/>
</dbReference>
<feature type="transmembrane region" description="Helical" evidence="4">
    <location>
        <begin position="362"/>
        <end position="383"/>
    </location>
</feature>
<feature type="transmembrane region" description="Helical" evidence="4">
    <location>
        <begin position="98"/>
        <end position="119"/>
    </location>
</feature>
<accession>A0A0F6SEA5</accession>
<keyword evidence="7" id="KW-1185">Reference proteome</keyword>
<feature type="transmembrane region" description="Helical" evidence="4">
    <location>
        <begin position="164"/>
        <end position="182"/>
    </location>
</feature>
<dbReference type="Gene3D" id="1.20.1250.20">
    <property type="entry name" value="MFS general substrate transporter like domains"/>
    <property type="match status" value="2"/>
</dbReference>
<dbReference type="AlphaFoldDB" id="A0A0F6SEA5"/>
<organism evidence="6 7">
    <name type="scientific">Sandaracinus amylolyticus</name>
    <dbReference type="NCBI Taxonomy" id="927083"/>
    <lineage>
        <taxon>Bacteria</taxon>
        <taxon>Pseudomonadati</taxon>
        <taxon>Myxococcota</taxon>
        <taxon>Polyangia</taxon>
        <taxon>Polyangiales</taxon>
        <taxon>Sandaracinaceae</taxon>
        <taxon>Sandaracinus</taxon>
    </lineage>
</organism>
<feature type="transmembrane region" description="Helical" evidence="4">
    <location>
        <begin position="276"/>
        <end position="294"/>
    </location>
</feature>
<evidence type="ECO:0000256" key="3">
    <source>
        <dbReference type="ARBA" id="ARBA00023136"/>
    </source>
</evidence>
<keyword evidence="1 4" id="KW-0812">Transmembrane</keyword>
<feature type="transmembrane region" description="Helical" evidence="4">
    <location>
        <begin position="41"/>
        <end position="61"/>
    </location>
</feature>
<dbReference type="OrthoDB" id="9793283at2"/>
<dbReference type="PANTHER" id="PTHR23531">
    <property type="entry name" value="QUINOLENE RESISTANCE PROTEIN NORA"/>
    <property type="match status" value="1"/>
</dbReference>
<evidence type="ECO:0000313" key="6">
    <source>
        <dbReference type="EMBL" id="AKF04854.1"/>
    </source>
</evidence>
<feature type="transmembrane region" description="Helical" evidence="4">
    <location>
        <begin position="9"/>
        <end position="29"/>
    </location>
</feature>
<sequence>MSSIWTRPFLVAFAANFLHGLGVLLTLHLPGLLERWGERALTVGLVVASAGAGAVAVRPFAGRAMDGGAGRRGVMVLGGLVHAIACAGYLFVDHVGPLLWIVRVAHGLGSGAALAALFTSATDLVPAARRVEGLATFGVSGLMPVALGGLVGDLVLQHAGFTELFVLMLACSSLGLLVSLALPETGARQGRDAVHVHARAQRGFVAVALQRDLLPVWFIGLAFASALGATYAFLATFVLEEHIGSVGLFYGWYAAMAILLRLTAGWVPERVGPKRVLAPSLVAIAIALAALALARDAWSMALAGALAGLGHSFAFPIVSGMTAGRARDEERGSAMSLFSAIFDAGILFASPIFGALADATSLRTTFAAAAVVPVIGGALFFVWDARVLPRRVENAVISRD</sequence>
<feature type="transmembrane region" description="Helical" evidence="4">
    <location>
        <begin position="300"/>
        <end position="323"/>
    </location>
</feature>
<keyword evidence="3 4" id="KW-0472">Membrane</keyword>
<gene>
    <name evidence="6" type="ORF">DB32_002003</name>
</gene>
<evidence type="ECO:0000259" key="5">
    <source>
        <dbReference type="PROSITE" id="PS50850"/>
    </source>
</evidence>
<evidence type="ECO:0000256" key="4">
    <source>
        <dbReference type="SAM" id="Phobius"/>
    </source>
</evidence>
<dbReference type="InterPro" id="IPR020846">
    <property type="entry name" value="MFS_dom"/>
</dbReference>
<protein>
    <submittedName>
        <fullName evidence="6">Major facilitator family transporter</fullName>
    </submittedName>
</protein>
<dbReference type="EMBL" id="CP011125">
    <property type="protein sequence ID" value="AKF04854.1"/>
    <property type="molecule type" value="Genomic_DNA"/>
</dbReference>
<name>A0A0F6SEA5_9BACT</name>